<dbReference type="OrthoDB" id="191686at2759"/>
<dbReference type="STRING" id="282301.A0A267DFK1"/>
<dbReference type="SMART" id="SM00054">
    <property type="entry name" value="EFh"/>
    <property type="match status" value="2"/>
</dbReference>
<dbReference type="PANTHER" id="PTHR23055">
    <property type="entry name" value="CALCIUM BINDING PROTEINS"/>
    <property type="match status" value="1"/>
</dbReference>
<feature type="domain" description="EF-hand" evidence="7">
    <location>
        <begin position="58"/>
        <end position="93"/>
    </location>
</feature>
<keyword evidence="4" id="KW-0677">Repeat</keyword>
<dbReference type="SUPFAM" id="SSF47473">
    <property type="entry name" value="EF-hand"/>
    <property type="match status" value="1"/>
</dbReference>
<dbReference type="InterPro" id="IPR018247">
    <property type="entry name" value="EF_Hand_1_Ca_BS"/>
</dbReference>
<dbReference type="PROSITE" id="PS00018">
    <property type="entry name" value="EF_HAND_1"/>
    <property type="match status" value="1"/>
</dbReference>
<evidence type="ECO:0000256" key="4">
    <source>
        <dbReference type="ARBA" id="ARBA00022737"/>
    </source>
</evidence>
<evidence type="ECO:0000259" key="7">
    <source>
        <dbReference type="PROSITE" id="PS50222"/>
    </source>
</evidence>
<evidence type="ECO:0000256" key="2">
    <source>
        <dbReference type="ARBA" id="ARBA00022707"/>
    </source>
</evidence>
<accession>A0A267DFK1</accession>
<evidence type="ECO:0000256" key="1">
    <source>
        <dbReference type="ARBA" id="ARBA00006049"/>
    </source>
</evidence>
<feature type="domain" description="EF-hand" evidence="7">
    <location>
        <begin position="104"/>
        <end position="139"/>
    </location>
</feature>
<sequence>MAAPLELDAQSVAFLVEASRLSGQEIRQLYAEFKAAQPTGRTSDFLNMVAQRHSSLETVRKKAQQFFELFDSNKDRSISREEVLAIMHAVFQTARDRGVQLTKTPEEVCEEFFRRLDTDKNCEISHEEFVDGCLLQPDLLRILQTPEVMNTLGR</sequence>
<proteinExistence type="inferred from homology"/>
<comment type="similarity">
    <text evidence="1">Belongs to the recoverin family.</text>
</comment>
<dbReference type="Proteomes" id="UP000215902">
    <property type="component" value="Unassembled WGS sequence"/>
</dbReference>
<protein>
    <recommendedName>
        <fullName evidence="7">EF-hand domain-containing protein</fullName>
    </recommendedName>
</protein>
<keyword evidence="9" id="KW-1185">Reference proteome</keyword>
<gene>
    <name evidence="8" type="ORF">BOX15_Mlig030162g2</name>
</gene>
<name>A0A267DFK1_9PLAT</name>
<dbReference type="InterPro" id="IPR028846">
    <property type="entry name" value="Recoverin"/>
</dbReference>
<keyword evidence="6" id="KW-0449">Lipoprotein</keyword>
<evidence type="ECO:0000256" key="6">
    <source>
        <dbReference type="ARBA" id="ARBA00023288"/>
    </source>
</evidence>
<organism evidence="8 9">
    <name type="scientific">Macrostomum lignano</name>
    <dbReference type="NCBI Taxonomy" id="282301"/>
    <lineage>
        <taxon>Eukaryota</taxon>
        <taxon>Metazoa</taxon>
        <taxon>Spiralia</taxon>
        <taxon>Lophotrochozoa</taxon>
        <taxon>Platyhelminthes</taxon>
        <taxon>Rhabditophora</taxon>
        <taxon>Macrostomorpha</taxon>
        <taxon>Macrostomida</taxon>
        <taxon>Macrostomidae</taxon>
        <taxon>Macrostomum</taxon>
    </lineage>
</organism>
<keyword evidence="5" id="KW-0106">Calcium</keyword>
<dbReference type="GO" id="GO:0005509">
    <property type="term" value="F:calcium ion binding"/>
    <property type="evidence" value="ECO:0007669"/>
    <property type="project" value="InterPro"/>
</dbReference>
<comment type="caution">
    <text evidence="8">The sequence shown here is derived from an EMBL/GenBank/DDBJ whole genome shotgun (WGS) entry which is preliminary data.</text>
</comment>
<evidence type="ECO:0000256" key="5">
    <source>
        <dbReference type="ARBA" id="ARBA00022837"/>
    </source>
</evidence>
<dbReference type="CDD" id="cd00051">
    <property type="entry name" value="EFh"/>
    <property type="match status" value="1"/>
</dbReference>
<dbReference type="InterPro" id="IPR002048">
    <property type="entry name" value="EF_hand_dom"/>
</dbReference>
<dbReference type="AlphaFoldDB" id="A0A267DFK1"/>
<dbReference type="PANTHER" id="PTHR23055:SF178">
    <property type="entry name" value="NEUROCALCIN HOMOLOG"/>
    <property type="match status" value="1"/>
</dbReference>
<dbReference type="Pfam" id="PF13499">
    <property type="entry name" value="EF-hand_7"/>
    <property type="match status" value="1"/>
</dbReference>
<reference evidence="8 9" key="1">
    <citation type="submission" date="2017-06" db="EMBL/GenBank/DDBJ databases">
        <title>A platform for efficient transgenesis in Macrostomum lignano, a flatworm model organism for stem cell research.</title>
        <authorList>
            <person name="Berezikov E."/>
        </authorList>
    </citation>
    <scope>NUCLEOTIDE SEQUENCE [LARGE SCALE GENOMIC DNA]</scope>
    <source>
        <strain evidence="8">DV1</strain>
        <tissue evidence="8">Whole organism</tissue>
    </source>
</reference>
<evidence type="ECO:0000256" key="3">
    <source>
        <dbReference type="ARBA" id="ARBA00022723"/>
    </source>
</evidence>
<dbReference type="Gene3D" id="1.10.238.10">
    <property type="entry name" value="EF-hand"/>
    <property type="match status" value="1"/>
</dbReference>
<evidence type="ECO:0000313" key="8">
    <source>
        <dbReference type="EMBL" id="PAA47497.1"/>
    </source>
</evidence>
<keyword evidence="2" id="KW-0519">Myristate</keyword>
<evidence type="ECO:0000313" key="9">
    <source>
        <dbReference type="Proteomes" id="UP000215902"/>
    </source>
</evidence>
<keyword evidence="3" id="KW-0479">Metal-binding</keyword>
<dbReference type="InterPro" id="IPR011992">
    <property type="entry name" value="EF-hand-dom_pair"/>
</dbReference>
<dbReference type="EMBL" id="NIVC01004429">
    <property type="protein sequence ID" value="PAA47497.1"/>
    <property type="molecule type" value="Genomic_DNA"/>
</dbReference>
<dbReference type="PROSITE" id="PS50222">
    <property type="entry name" value="EF_HAND_2"/>
    <property type="match status" value="2"/>
</dbReference>